<proteinExistence type="predicted"/>
<dbReference type="OrthoDB" id="9802724at2"/>
<evidence type="ECO:0000313" key="2">
    <source>
        <dbReference type="EMBL" id="TSJ46410.1"/>
    </source>
</evidence>
<sequence length="344" mass="38463">MKKIILFSILVSVCSVNGFSQKGSKKEALQPFHGRAIVSYNVENLFDTIDEKGVIDEEFLPDGKLKWNSERYRVKLDHLVEAITMNLPENPVVIGLVEIENKGVLMDLKHTGRLAKTNYEIAHKDSPDARGIDCGLLYDKSCFKLLKMENLKVSIDSIPDFKTRDILYVKGQLQGGNIIHLFVNHWPSRRGGESESEIRRIQAAKVARAKVDEILKADPKANIVLMGDFNDHPDNVSVRDVLKAKAVTDTQADLVDLFEDDHKAGKGTHNFKGEWGVLDHFIVSKALFDGSNGIQLSPNDGKIVYEEKLLFTQKDGSKKPSATYGGPNYYGGYSDHLPIQLILK</sequence>
<dbReference type="GO" id="GO:0003824">
    <property type="term" value="F:catalytic activity"/>
    <property type="evidence" value="ECO:0007669"/>
    <property type="project" value="InterPro"/>
</dbReference>
<dbReference type="EMBL" id="VLPL01000002">
    <property type="protein sequence ID" value="TSJ46410.1"/>
    <property type="molecule type" value="Genomic_DNA"/>
</dbReference>
<dbReference type="SUPFAM" id="SSF56219">
    <property type="entry name" value="DNase I-like"/>
    <property type="match status" value="1"/>
</dbReference>
<dbReference type="Pfam" id="PF19580">
    <property type="entry name" value="Exo_endo_phos_3"/>
    <property type="match status" value="1"/>
</dbReference>
<evidence type="ECO:0000313" key="3">
    <source>
        <dbReference type="Proteomes" id="UP000316008"/>
    </source>
</evidence>
<evidence type="ECO:0000259" key="1">
    <source>
        <dbReference type="Pfam" id="PF19580"/>
    </source>
</evidence>
<dbReference type="InterPro" id="IPR036691">
    <property type="entry name" value="Endo/exonu/phosph_ase_sf"/>
</dbReference>
<protein>
    <recommendedName>
        <fullName evidence="1">Endonuclease/exonuclease/phosphatase domain-containing protein</fullName>
    </recommendedName>
</protein>
<keyword evidence="3" id="KW-1185">Reference proteome</keyword>
<name>A0A556N2I1_9FLAO</name>
<dbReference type="Proteomes" id="UP000316008">
    <property type="component" value="Unassembled WGS sequence"/>
</dbReference>
<dbReference type="PANTHER" id="PTHR42834">
    <property type="entry name" value="ENDONUCLEASE/EXONUCLEASE/PHOSPHATASE FAMILY PROTEIN (AFU_ORTHOLOGUE AFUA_3G09210)"/>
    <property type="match status" value="1"/>
</dbReference>
<dbReference type="Gene3D" id="3.60.10.10">
    <property type="entry name" value="Endonuclease/exonuclease/phosphatase"/>
    <property type="match status" value="1"/>
</dbReference>
<dbReference type="RefSeq" id="WP_144331947.1">
    <property type="nucleotide sequence ID" value="NZ_VLPL01000002.1"/>
</dbReference>
<reference evidence="2 3" key="1">
    <citation type="submission" date="2019-07" db="EMBL/GenBank/DDBJ databases">
        <authorList>
            <person name="Huq M.A."/>
        </authorList>
    </citation>
    <scope>NUCLEOTIDE SEQUENCE [LARGE SCALE GENOMIC DNA]</scope>
    <source>
        <strain evidence="2 3">MAH-3</strain>
    </source>
</reference>
<accession>A0A556N2I1</accession>
<organism evidence="2 3">
    <name type="scientific">Fluviicola chungangensis</name>
    <dbReference type="NCBI Taxonomy" id="2597671"/>
    <lineage>
        <taxon>Bacteria</taxon>
        <taxon>Pseudomonadati</taxon>
        <taxon>Bacteroidota</taxon>
        <taxon>Flavobacteriia</taxon>
        <taxon>Flavobacteriales</taxon>
        <taxon>Crocinitomicaceae</taxon>
        <taxon>Fluviicola</taxon>
    </lineage>
</organism>
<gene>
    <name evidence="2" type="ORF">FO442_04435</name>
</gene>
<dbReference type="InterPro" id="IPR005135">
    <property type="entry name" value="Endo/exonuclease/phosphatase"/>
</dbReference>
<feature type="domain" description="Endonuclease/exonuclease/phosphatase" evidence="1">
    <location>
        <begin position="37"/>
        <end position="343"/>
    </location>
</feature>
<comment type="caution">
    <text evidence="2">The sequence shown here is derived from an EMBL/GenBank/DDBJ whole genome shotgun (WGS) entry which is preliminary data.</text>
</comment>
<dbReference type="AlphaFoldDB" id="A0A556N2I1"/>
<dbReference type="PANTHER" id="PTHR42834:SF1">
    <property type="entry name" value="ENDONUCLEASE_EXONUCLEASE_PHOSPHATASE FAMILY PROTEIN (AFU_ORTHOLOGUE AFUA_3G09210)"/>
    <property type="match status" value="1"/>
</dbReference>